<evidence type="ECO:0000313" key="2">
    <source>
        <dbReference type="Proteomes" id="UP000237968"/>
    </source>
</evidence>
<dbReference type="EMBL" id="PVNK01000269">
    <property type="protein sequence ID" value="PRP90759.1"/>
    <property type="molecule type" value="Genomic_DNA"/>
</dbReference>
<evidence type="ECO:0000313" key="1">
    <source>
        <dbReference type="EMBL" id="PRP90759.1"/>
    </source>
</evidence>
<accession>A0A2S9XD17</accession>
<organism evidence="1 2">
    <name type="scientific">Enhygromyxa salina</name>
    <dbReference type="NCBI Taxonomy" id="215803"/>
    <lineage>
        <taxon>Bacteria</taxon>
        <taxon>Pseudomonadati</taxon>
        <taxon>Myxococcota</taxon>
        <taxon>Polyangia</taxon>
        <taxon>Nannocystales</taxon>
        <taxon>Nannocystaceae</taxon>
        <taxon>Enhygromyxa</taxon>
    </lineage>
</organism>
<gene>
    <name evidence="1" type="ORF">ENSA5_61930</name>
</gene>
<dbReference type="OrthoDB" id="5512532at2"/>
<sequence length="116" mass="12721">MSKQSPLQIVNEKFGSKKELAKQLSEVLEPDTDETKDELAERLGLASNSKLLHLHALSEKVAAHGGRDGLVQKVASGENKSNDKDYIRALGGKTLGWLVDRVESLERRAKKKAKSA</sequence>
<reference evidence="1 2" key="1">
    <citation type="submission" date="2018-03" db="EMBL/GenBank/DDBJ databases">
        <title>Draft Genome Sequences of the Obligatory Marine Myxobacteria Enhygromyxa salina SWB005.</title>
        <authorList>
            <person name="Poehlein A."/>
            <person name="Moghaddam J.A."/>
            <person name="Harms H."/>
            <person name="Alanjari M."/>
            <person name="Koenig G.M."/>
            <person name="Daniel R."/>
            <person name="Schaeberle T.F."/>
        </authorList>
    </citation>
    <scope>NUCLEOTIDE SEQUENCE [LARGE SCALE GENOMIC DNA]</scope>
    <source>
        <strain evidence="1 2">SWB005</strain>
    </source>
</reference>
<dbReference type="AlphaFoldDB" id="A0A2S9XD17"/>
<dbReference type="Proteomes" id="UP000237968">
    <property type="component" value="Unassembled WGS sequence"/>
</dbReference>
<protein>
    <submittedName>
        <fullName evidence="1">Uncharacterized protein</fullName>
    </submittedName>
</protein>
<keyword evidence="2" id="KW-1185">Reference proteome</keyword>
<proteinExistence type="predicted"/>
<name>A0A2S9XD17_9BACT</name>
<comment type="caution">
    <text evidence="1">The sequence shown here is derived from an EMBL/GenBank/DDBJ whole genome shotgun (WGS) entry which is preliminary data.</text>
</comment>
<dbReference type="RefSeq" id="WP_106395370.1">
    <property type="nucleotide sequence ID" value="NZ_PVNK01000269.1"/>
</dbReference>